<dbReference type="PRINTS" id="PR00411">
    <property type="entry name" value="PNDRDTASEI"/>
</dbReference>
<feature type="transmembrane region" description="Helical" evidence="7">
    <location>
        <begin position="380"/>
        <end position="401"/>
    </location>
</feature>
<dbReference type="Proteomes" id="UP000031561">
    <property type="component" value="Unassembled WGS sequence"/>
</dbReference>
<keyword evidence="5" id="KW-0560">Oxidoreductase</keyword>
<comment type="cofactor">
    <cofactor evidence="1">
        <name>FAD</name>
        <dbReference type="ChEBI" id="CHEBI:57692"/>
    </cofactor>
</comment>
<evidence type="ECO:0000256" key="1">
    <source>
        <dbReference type="ARBA" id="ARBA00001974"/>
    </source>
</evidence>
<evidence type="ECO:0000256" key="6">
    <source>
        <dbReference type="SAM" id="MobiDB-lite"/>
    </source>
</evidence>
<feature type="compositionally biased region" description="Polar residues" evidence="6">
    <location>
        <begin position="412"/>
        <end position="421"/>
    </location>
</feature>
<organism evidence="9 10">
    <name type="scientific">Lyngbya confervoides BDU141951</name>
    <dbReference type="NCBI Taxonomy" id="1574623"/>
    <lineage>
        <taxon>Bacteria</taxon>
        <taxon>Bacillati</taxon>
        <taxon>Cyanobacteriota</taxon>
        <taxon>Cyanophyceae</taxon>
        <taxon>Oscillatoriophycideae</taxon>
        <taxon>Oscillatoriales</taxon>
        <taxon>Microcoleaceae</taxon>
        <taxon>Lyngbya</taxon>
    </lineage>
</organism>
<keyword evidence="7" id="KW-0472">Membrane</keyword>
<evidence type="ECO:0000313" key="10">
    <source>
        <dbReference type="Proteomes" id="UP000031561"/>
    </source>
</evidence>
<dbReference type="InterPro" id="IPR051169">
    <property type="entry name" value="NADH-Q_oxidoreductase"/>
</dbReference>
<keyword evidence="7" id="KW-1133">Transmembrane helix</keyword>
<keyword evidence="10" id="KW-1185">Reference proteome</keyword>
<feature type="domain" description="FAD/NAD(P)-binding" evidence="8">
    <location>
        <begin position="6"/>
        <end position="322"/>
    </location>
</feature>
<name>A0ABD4T007_9CYAN</name>
<gene>
    <name evidence="9" type="ORF">QQ91_0004240</name>
</gene>
<dbReference type="PANTHER" id="PTHR42913:SF3">
    <property type="entry name" value="64 KDA MITOCHONDRIAL NADH DEHYDROGENASE (EUROFUNG)"/>
    <property type="match status" value="1"/>
</dbReference>
<dbReference type="AlphaFoldDB" id="A0ABD4T007"/>
<dbReference type="Gene3D" id="3.50.50.100">
    <property type="match status" value="1"/>
</dbReference>
<dbReference type="SUPFAM" id="SSF51905">
    <property type="entry name" value="FAD/NAD(P)-binding domain"/>
    <property type="match status" value="1"/>
</dbReference>
<evidence type="ECO:0000259" key="8">
    <source>
        <dbReference type="Pfam" id="PF07992"/>
    </source>
</evidence>
<dbReference type="PANTHER" id="PTHR42913">
    <property type="entry name" value="APOPTOSIS-INDUCING FACTOR 1"/>
    <property type="match status" value="1"/>
</dbReference>
<keyword evidence="3" id="KW-0285">Flavoprotein</keyword>
<feature type="transmembrane region" description="Helical" evidence="7">
    <location>
        <begin position="38"/>
        <end position="60"/>
    </location>
</feature>
<proteinExistence type="inferred from homology"/>
<evidence type="ECO:0000256" key="4">
    <source>
        <dbReference type="ARBA" id="ARBA00022827"/>
    </source>
</evidence>
<keyword evidence="4" id="KW-0274">FAD</keyword>
<dbReference type="GO" id="GO:0016491">
    <property type="term" value="F:oxidoreductase activity"/>
    <property type="evidence" value="ECO:0007669"/>
    <property type="project" value="UniProtKB-KW"/>
</dbReference>
<keyword evidence="7" id="KW-0812">Transmembrane</keyword>
<dbReference type="InterPro" id="IPR023753">
    <property type="entry name" value="FAD/NAD-binding_dom"/>
</dbReference>
<dbReference type="PRINTS" id="PR00368">
    <property type="entry name" value="FADPNR"/>
</dbReference>
<dbReference type="Pfam" id="PF07992">
    <property type="entry name" value="Pyr_redox_2"/>
    <property type="match status" value="1"/>
</dbReference>
<evidence type="ECO:0000256" key="2">
    <source>
        <dbReference type="ARBA" id="ARBA00005272"/>
    </source>
</evidence>
<dbReference type="InterPro" id="IPR036188">
    <property type="entry name" value="FAD/NAD-bd_sf"/>
</dbReference>
<evidence type="ECO:0000256" key="3">
    <source>
        <dbReference type="ARBA" id="ARBA00022630"/>
    </source>
</evidence>
<evidence type="ECO:0000256" key="5">
    <source>
        <dbReference type="ARBA" id="ARBA00023002"/>
    </source>
</evidence>
<sequence>MSKRPKIIVIGAGFGGLQTALSLGGAPAEVWLVDRHAYHTFVPLLYQVATATLVPELIALPVQTLTRRHPNLRFVHAEVQAIDPRHQRVETNRGSLDYDYLVLATGSQLRLHTLPGAEDYALPLGTLDDAIQLRNHILGCFEQAAWESNPHKQQELLSFTIVGGGTTGVEMAGALVELMQGTLRRDYPHLDPRLIRVTLLHTGLTLLAEFPRHLGQYTLKRLRKMGVTVHLGTRVEAITATAVHLQEGTQIHTATVIWAAGVTPVVPISAPTLQRSPSQRLQVRPTLQLIDHPEIYAIGDVAEVQGRGQPLAGVAPVALQQGVATACNLRRQMAQRPLRRFRYLNKGRLAIIGGYAGIGQIGPIPLVGVIPWLMWLMVHWVYLPGYLSRLQVLLTWINAYLWGDRTVRQHLGASTSPQPDSTAVADASLPLLD</sequence>
<evidence type="ECO:0000313" key="9">
    <source>
        <dbReference type="EMBL" id="MCM1982041.1"/>
    </source>
</evidence>
<evidence type="ECO:0000256" key="7">
    <source>
        <dbReference type="SAM" id="Phobius"/>
    </source>
</evidence>
<comment type="caution">
    <text evidence="9">The sequence shown here is derived from an EMBL/GenBank/DDBJ whole genome shotgun (WGS) entry which is preliminary data.</text>
</comment>
<dbReference type="RefSeq" id="WP_166280440.1">
    <property type="nucleotide sequence ID" value="NZ_JTHE03000028.1"/>
</dbReference>
<accession>A0ABD4T007</accession>
<dbReference type="EMBL" id="JTHE03000028">
    <property type="protein sequence ID" value="MCM1982041.1"/>
    <property type="molecule type" value="Genomic_DNA"/>
</dbReference>
<feature type="transmembrane region" description="Helical" evidence="7">
    <location>
        <begin position="349"/>
        <end position="374"/>
    </location>
</feature>
<reference evidence="9 10" key="1">
    <citation type="journal article" date="2015" name="Genome Announc.">
        <title>Draft Genome Sequence of Filamentous Marine Cyanobacterium Lyngbya confervoides Strain BDU141951.</title>
        <authorList>
            <person name="Chandrababunaidu M.M."/>
            <person name="Sen D."/>
            <person name="Tripathy S."/>
        </authorList>
    </citation>
    <scope>NUCLEOTIDE SEQUENCE [LARGE SCALE GENOMIC DNA]</scope>
    <source>
        <strain evidence="9 10">BDU141951</strain>
    </source>
</reference>
<comment type="similarity">
    <text evidence="2">Belongs to the NADH dehydrogenase family.</text>
</comment>
<feature type="region of interest" description="Disordered" evidence="6">
    <location>
        <begin position="412"/>
        <end position="433"/>
    </location>
</feature>
<protein>
    <submittedName>
        <fullName evidence="9">NAD(P)/FAD-dependent oxidoreductase</fullName>
    </submittedName>
</protein>